<evidence type="ECO:0000256" key="3">
    <source>
        <dbReference type="ARBA" id="ARBA00022692"/>
    </source>
</evidence>
<evidence type="ECO:0000256" key="7">
    <source>
        <dbReference type="RuleBase" id="RU363053"/>
    </source>
</evidence>
<evidence type="ECO:0000256" key="6">
    <source>
        <dbReference type="ARBA" id="ARBA00049743"/>
    </source>
</evidence>
<keyword evidence="4 7" id="KW-1133">Transmembrane helix</keyword>
<keyword evidence="5 7" id="KW-0472">Membrane</keyword>
<comment type="similarity">
    <text evidence="2 7">Belongs to the peroxisomal membrane protein PXMP2/4 family.</text>
</comment>
<dbReference type="AlphaFoldDB" id="A0AAW2EI96"/>
<dbReference type="PANTHER" id="PTHR11266:SF17">
    <property type="entry name" value="PROTEIN MPV17"/>
    <property type="match status" value="1"/>
</dbReference>
<reference evidence="8 9" key="1">
    <citation type="submission" date="2023-03" db="EMBL/GenBank/DDBJ databases">
        <title>High recombination rates correlate with genetic variation in Cardiocondyla obscurior ants.</title>
        <authorList>
            <person name="Errbii M."/>
        </authorList>
    </citation>
    <scope>NUCLEOTIDE SEQUENCE [LARGE SCALE GENOMIC DNA]</scope>
    <source>
        <strain evidence="8">Alpha-2009</strain>
        <tissue evidence="8">Whole body</tissue>
    </source>
</reference>
<feature type="transmembrane region" description="Helical" evidence="7">
    <location>
        <begin position="54"/>
        <end position="73"/>
    </location>
</feature>
<dbReference type="Pfam" id="PF04117">
    <property type="entry name" value="Mpv17_PMP22"/>
    <property type="match status" value="1"/>
</dbReference>
<dbReference type="EMBL" id="JADYXP020000021">
    <property type="protein sequence ID" value="KAL0103461.1"/>
    <property type="molecule type" value="Genomic_DNA"/>
</dbReference>
<evidence type="ECO:0000256" key="5">
    <source>
        <dbReference type="ARBA" id="ARBA00023136"/>
    </source>
</evidence>
<keyword evidence="9" id="KW-1185">Reference proteome</keyword>
<dbReference type="GO" id="GO:0015267">
    <property type="term" value="F:channel activity"/>
    <property type="evidence" value="ECO:0007669"/>
    <property type="project" value="TreeGrafter"/>
</dbReference>
<organism evidence="8 9">
    <name type="scientific">Cardiocondyla obscurior</name>
    <dbReference type="NCBI Taxonomy" id="286306"/>
    <lineage>
        <taxon>Eukaryota</taxon>
        <taxon>Metazoa</taxon>
        <taxon>Ecdysozoa</taxon>
        <taxon>Arthropoda</taxon>
        <taxon>Hexapoda</taxon>
        <taxon>Insecta</taxon>
        <taxon>Pterygota</taxon>
        <taxon>Neoptera</taxon>
        <taxon>Endopterygota</taxon>
        <taxon>Hymenoptera</taxon>
        <taxon>Apocrita</taxon>
        <taxon>Aculeata</taxon>
        <taxon>Formicoidea</taxon>
        <taxon>Formicidae</taxon>
        <taxon>Myrmicinae</taxon>
        <taxon>Cardiocondyla</taxon>
    </lineage>
</organism>
<evidence type="ECO:0000313" key="9">
    <source>
        <dbReference type="Proteomes" id="UP001430953"/>
    </source>
</evidence>
<keyword evidence="3 7" id="KW-0812">Transmembrane</keyword>
<comment type="subcellular location">
    <subcellularLocation>
        <location evidence="1">Membrane</location>
        <topology evidence="1">Multi-pass membrane protein</topology>
    </subcellularLocation>
</comment>
<name>A0AAW2EI96_9HYME</name>
<dbReference type="Proteomes" id="UP001430953">
    <property type="component" value="Unassembled WGS sequence"/>
</dbReference>
<dbReference type="GO" id="GO:1901858">
    <property type="term" value="P:regulation of mitochondrial DNA metabolic process"/>
    <property type="evidence" value="ECO:0007669"/>
    <property type="project" value="TreeGrafter"/>
</dbReference>
<evidence type="ECO:0000256" key="4">
    <source>
        <dbReference type="ARBA" id="ARBA00022989"/>
    </source>
</evidence>
<proteinExistence type="inferred from homology"/>
<evidence type="ECO:0000313" key="8">
    <source>
        <dbReference type="EMBL" id="KAL0103461.1"/>
    </source>
</evidence>
<dbReference type="GO" id="GO:0005739">
    <property type="term" value="C:mitochondrion"/>
    <property type="evidence" value="ECO:0007669"/>
    <property type="project" value="TreeGrafter"/>
</dbReference>
<dbReference type="GO" id="GO:0016020">
    <property type="term" value="C:membrane"/>
    <property type="evidence" value="ECO:0007669"/>
    <property type="project" value="UniProtKB-SubCell"/>
</dbReference>
<sequence length="177" mass="20119">MRNIKTLYLTVLKKYPTCTQSVQAGILMGLGDQIAQNFLIDNSKSINYARTMQFTGIGLCISGPTTTMWYRILDKYIGSKGHSVVIKKVVCDQMLFAPSFVGVLLVAIGICQEKNIEELKIKLSNEYKDILLNNYKLWPMVQLVNFSFVPLQYQTLVVQSVALLWNSYISYRTSLDK</sequence>
<evidence type="ECO:0000256" key="1">
    <source>
        <dbReference type="ARBA" id="ARBA00004141"/>
    </source>
</evidence>
<feature type="transmembrane region" description="Helical" evidence="7">
    <location>
        <begin position="93"/>
        <end position="111"/>
    </location>
</feature>
<evidence type="ECO:0000256" key="2">
    <source>
        <dbReference type="ARBA" id="ARBA00006824"/>
    </source>
</evidence>
<comment type="caution">
    <text evidence="8">The sequence shown here is derived from an EMBL/GenBank/DDBJ whole genome shotgun (WGS) entry which is preliminary data.</text>
</comment>
<accession>A0AAW2EI96</accession>
<protein>
    <recommendedName>
        <fullName evidence="6">Mitochondrial inner membrane protein Mpv17</fullName>
    </recommendedName>
</protein>
<dbReference type="InterPro" id="IPR007248">
    <property type="entry name" value="Mpv17_PMP22"/>
</dbReference>
<gene>
    <name evidence="8" type="ORF">PUN28_017603</name>
</gene>
<dbReference type="PANTHER" id="PTHR11266">
    <property type="entry name" value="PEROXISOMAL MEMBRANE PROTEIN 2, PXMP2 MPV17"/>
    <property type="match status" value="1"/>
</dbReference>